<keyword evidence="3" id="KW-1185">Reference proteome</keyword>
<feature type="region of interest" description="Disordered" evidence="1">
    <location>
        <begin position="77"/>
        <end position="96"/>
    </location>
</feature>
<reference evidence="3" key="1">
    <citation type="journal article" date="2019" name="Int. J. Syst. Evol. Microbiol.">
        <title>The Global Catalogue of Microorganisms (GCM) 10K type strain sequencing project: providing services to taxonomists for standard genome sequencing and annotation.</title>
        <authorList>
            <consortium name="The Broad Institute Genomics Platform"/>
            <consortium name="The Broad Institute Genome Sequencing Center for Infectious Disease"/>
            <person name="Wu L."/>
            <person name="Ma J."/>
        </authorList>
    </citation>
    <scope>NUCLEOTIDE SEQUENCE [LARGE SCALE GENOMIC DNA]</scope>
    <source>
        <strain evidence="3">KCTC 32255</strain>
    </source>
</reference>
<gene>
    <name evidence="2" type="ORF">ACFQGD_12740</name>
</gene>
<evidence type="ECO:0000256" key="1">
    <source>
        <dbReference type="SAM" id="MobiDB-lite"/>
    </source>
</evidence>
<dbReference type="SUPFAM" id="SSF47413">
    <property type="entry name" value="lambda repressor-like DNA-binding domains"/>
    <property type="match status" value="1"/>
</dbReference>
<dbReference type="RefSeq" id="WP_345393149.1">
    <property type="nucleotide sequence ID" value="NZ_BAABLA010000017.1"/>
</dbReference>
<comment type="caution">
    <text evidence="2">The sequence shown here is derived from an EMBL/GenBank/DDBJ whole genome shotgun (WGS) entry which is preliminary data.</text>
</comment>
<sequence length="96" mass="10966">MEVAYIQEYQDISDLIKGARCALKLSKAALARQLQARAGTTAVTGKIISRWERGIRVPGPYWRSHLAPELGITRERLDHAARMTRRNRRQSPEHSQ</sequence>
<dbReference type="Proteomes" id="UP001596337">
    <property type="component" value="Unassembled WGS sequence"/>
</dbReference>
<dbReference type="Gene3D" id="1.10.260.40">
    <property type="entry name" value="lambda repressor-like DNA-binding domains"/>
    <property type="match status" value="1"/>
</dbReference>
<proteinExistence type="predicted"/>
<accession>A0ABW2BZE2</accession>
<evidence type="ECO:0000313" key="3">
    <source>
        <dbReference type="Proteomes" id="UP001596337"/>
    </source>
</evidence>
<organism evidence="2 3">
    <name type="scientific">Haloechinothrix salitolerans</name>
    <dbReference type="NCBI Taxonomy" id="926830"/>
    <lineage>
        <taxon>Bacteria</taxon>
        <taxon>Bacillati</taxon>
        <taxon>Actinomycetota</taxon>
        <taxon>Actinomycetes</taxon>
        <taxon>Pseudonocardiales</taxon>
        <taxon>Pseudonocardiaceae</taxon>
        <taxon>Haloechinothrix</taxon>
    </lineage>
</organism>
<protein>
    <submittedName>
        <fullName evidence="2">Multiprotein-bridging factor 1 family protein</fullName>
    </submittedName>
</protein>
<name>A0ABW2BZE2_9PSEU</name>
<dbReference type="EMBL" id="JBHSXX010000001">
    <property type="protein sequence ID" value="MFC6868013.1"/>
    <property type="molecule type" value="Genomic_DNA"/>
</dbReference>
<dbReference type="InterPro" id="IPR010982">
    <property type="entry name" value="Lambda_DNA-bd_dom_sf"/>
</dbReference>
<evidence type="ECO:0000313" key="2">
    <source>
        <dbReference type="EMBL" id="MFC6868013.1"/>
    </source>
</evidence>